<name>A0A1I3J0A7_9PLAN</name>
<dbReference type="NCBIfam" id="TIGR02604">
    <property type="entry name" value="Piru_Ver_Nterm"/>
    <property type="match status" value="1"/>
</dbReference>
<dbReference type="SUPFAM" id="SSF50952">
    <property type="entry name" value="Soluble quinoprotein glucose dehydrogenase"/>
    <property type="match status" value="1"/>
</dbReference>
<keyword evidence="5" id="KW-0812">Transmembrane</keyword>
<dbReference type="InterPro" id="IPR011989">
    <property type="entry name" value="ARM-like"/>
</dbReference>
<dbReference type="Gene3D" id="1.10.760.10">
    <property type="entry name" value="Cytochrome c-like domain"/>
    <property type="match status" value="1"/>
</dbReference>
<dbReference type="Proteomes" id="UP000199518">
    <property type="component" value="Unassembled WGS sequence"/>
</dbReference>
<dbReference type="SUPFAM" id="SSF48371">
    <property type="entry name" value="ARM repeat"/>
    <property type="match status" value="1"/>
</dbReference>
<reference evidence="8" key="1">
    <citation type="submission" date="2016-10" db="EMBL/GenBank/DDBJ databases">
        <authorList>
            <person name="Varghese N."/>
            <person name="Submissions S."/>
        </authorList>
    </citation>
    <scope>NUCLEOTIDE SEQUENCE [LARGE SCALE GENOMIC DNA]</scope>
    <source>
        <strain evidence="8">DSM 26348</strain>
    </source>
</reference>
<keyword evidence="3 4" id="KW-0408">Iron</keyword>
<dbReference type="STRING" id="1576369.SAMN05421753_11013"/>
<dbReference type="Pfam" id="PF23500">
    <property type="entry name" value="DUF7133"/>
    <property type="match status" value="1"/>
</dbReference>
<dbReference type="EMBL" id="FOQD01000010">
    <property type="protein sequence ID" value="SFI53515.1"/>
    <property type="molecule type" value="Genomic_DNA"/>
</dbReference>
<dbReference type="InterPro" id="IPR055557">
    <property type="entry name" value="DUF7133"/>
</dbReference>
<proteinExistence type="predicted"/>
<dbReference type="InterPro" id="IPR036909">
    <property type="entry name" value="Cyt_c-like_dom_sf"/>
</dbReference>
<feature type="domain" description="Cytochrome c" evidence="6">
    <location>
        <begin position="941"/>
        <end position="1074"/>
    </location>
</feature>
<dbReference type="GO" id="GO:0046872">
    <property type="term" value="F:metal ion binding"/>
    <property type="evidence" value="ECO:0007669"/>
    <property type="project" value="UniProtKB-KW"/>
</dbReference>
<dbReference type="Pfam" id="PF00034">
    <property type="entry name" value="Cytochrom_C"/>
    <property type="match status" value="1"/>
</dbReference>
<accession>A0A1I3J0A7</accession>
<dbReference type="PANTHER" id="PTHR33546">
    <property type="entry name" value="LARGE, MULTIFUNCTIONAL SECRETED PROTEIN-RELATED"/>
    <property type="match status" value="1"/>
</dbReference>
<gene>
    <name evidence="7" type="ORF">SAMN05421753_11013</name>
</gene>
<evidence type="ECO:0000256" key="3">
    <source>
        <dbReference type="ARBA" id="ARBA00023004"/>
    </source>
</evidence>
<dbReference type="InterPro" id="IPR016024">
    <property type="entry name" value="ARM-type_fold"/>
</dbReference>
<dbReference type="InterPro" id="IPR011041">
    <property type="entry name" value="Quinoprot_gluc/sorb_DH_b-prop"/>
</dbReference>
<evidence type="ECO:0000256" key="4">
    <source>
        <dbReference type="PROSITE-ProRule" id="PRU00433"/>
    </source>
</evidence>
<evidence type="ECO:0000313" key="8">
    <source>
        <dbReference type="Proteomes" id="UP000199518"/>
    </source>
</evidence>
<dbReference type="InterPro" id="IPR011042">
    <property type="entry name" value="6-blade_b-propeller_TolB-like"/>
</dbReference>
<keyword evidence="8" id="KW-1185">Reference proteome</keyword>
<dbReference type="PROSITE" id="PS51007">
    <property type="entry name" value="CYTC"/>
    <property type="match status" value="1"/>
</dbReference>
<evidence type="ECO:0000256" key="5">
    <source>
        <dbReference type="SAM" id="Phobius"/>
    </source>
</evidence>
<dbReference type="NCBIfam" id="TIGR02603">
    <property type="entry name" value="CxxCH_TIGR02603"/>
    <property type="match status" value="1"/>
</dbReference>
<evidence type="ECO:0000313" key="7">
    <source>
        <dbReference type="EMBL" id="SFI53515.1"/>
    </source>
</evidence>
<dbReference type="InterPro" id="IPR009056">
    <property type="entry name" value="Cyt_c-like_dom"/>
</dbReference>
<keyword evidence="5" id="KW-1133">Transmembrane helix</keyword>
<dbReference type="InterPro" id="IPR013428">
    <property type="entry name" value="Membrane-bound_put_N"/>
</dbReference>
<dbReference type="PANTHER" id="PTHR33546:SF1">
    <property type="entry name" value="LARGE, MULTIFUNCTIONAL SECRETED PROTEIN"/>
    <property type="match status" value="1"/>
</dbReference>
<dbReference type="SUPFAM" id="SSF46626">
    <property type="entry name" value="Cytochrome c"/>
    <property type="match status" value="1"/>
</dbReference>
<keyword evidence="1 4" id="KW-0349">Heme</keyword>
<evidence type="ECO:0000256" key="1">
    <source>
        <dbReference type="ARBA" id="ARBA00022617"/>
    </source>
</evidence>
<feature type="transmembrane region" description="Helical" evidence="5">
    <location>
        <begin position="20"/>
        <end position="39"/>
    </location>
</feature>
<dbReference type="RefSeq" id="WP_217647096.1">
    <property type="nucleotide sequence ID" value="NZ_FOQD01000010.1"/>
</dbReference>
<dbReference type="GO" id="GO:0020037">
    <property type="term" value="F:heme binding"/>
    <property type="evidence" value="ECO:0007669"/>
    <property type="project" value="InterPro"/>
</dbReference>
<dbReference type="Gene3D" id="1.25.10.10">
    <property type="entry name" value="Leucine-rich Repeat Variant"/>
    <property type="match status" value="2"/>
</dbReference>
<protein>
    <submittedName>
        <fullName evidence="7">Putative membrane-bound dehydrogenase domain-containing protein</fullName>
    </submittedName>
</protein>
<dbReference type="GO" id="GO:0009055">
    <property type="term" value="F:electron transfer activity"/>
    <property type="evidence" value="ECO:0007669"/>
    <property type="project" value="InterPro"/>
</dbReference>
<keyword evidence="2 4" id="KW-0479">Metal-binding</keyword>
<evidence type="ECO:0000259" key="6">
    <source>
        <dbReference type="PROSITE" id="PS51007"/>
    </source>
</evidence>
<keyword evidence="5" id="KW-0472">Membrane</keyword>
<evidence type="ECO:0000256" key="2">
    <source>
        <dbReference type="ARBA" id="ARBA00022723"/>
    </source>
</evidence>
<dbReference type="Gene3D" id="2.120.10.30">
    <property type="entry name" value="TolB, C-terminal domain"/>
    <property type="match status" value="1"/>
</dbReference>
<organism evidence="7 8">
    <name type="scientific">Planctomicrobium piriforme</name>
    <dbReference type="NCBI Taxonomy" id="1576369"/>
    <lineage>
        <taxon>Bacteria</taxon>
        <taxon>Pseudomonadati</taxon>
        <taxon>Planctomycetota</taxon>
        <taxon>Planctomycetia</taxon>
        <taxon>Planctomycetales</taxon>
        <taxon>Planctomycetaceae</taxon>
        <taxon>Planctomicrobium</taxon>
    </lineage>
</organism>
<sequence length="1077" mass="118811">MNDQHIACHWTRPPAQAGAVISIAMAFACAFGVLAVAQAQTMTPSTAPQSGPAGNAEVEKVMQTFQGRGDIGDDSEPTPAPQAIQQFQLDEGLKIELLASEPDVKQPLYLWFDERERMWLVEYRQYPFPAGLKVLRYDQHLRAVFDNVPKPPPHHVPGLDKVSVFEDTDGDGQYDQHRDVITGLNIATAVVTGRGGIWILNPPYLLFYPDANGDDVPDGDPQVKLSGFGLQDTHAVANSLAWGPDGWLYGANGSTTTADVTSKASHVRFEGQCIWRFQPETEVFEMFAEGGGNTFSLEFDAEGRLFSGTNFDDTRGMFYPQGSYGVKNFGKHGPLSSPYAFGFFKHMEHQGDKDRFAQTFILYEGDTLPERYRGRIIAANALHNRVWASDLIPQGSTYRTVDLPVVCTTKDRWFRPVDVKAGPDGGIYLADWYDTRLSHVDPRDNWHKGSGRLYRLQAKDAPAHHPVDMNKQTDEQLIALLSHPNKWQRQTAVRVLGERLSKEAAASKTKTIEQLTTLCQSNSPGALEALWVLHWSGSFDEALARKLLSHENPHVRRWTVRLLGDRRLVSTSLGSDLASLAEREPDVQVRSQLASTARRLEAALALPILDGLLRHPEDAGDPHLPLLIWWGLEAQCGSTVLNGAPHVGVPLTALNSEPPREQLLQWLTDNAKWGNPIVKQTLATRLMQRFALENAGRPAAEQDWTSCDRLLALAPTPELRDVLLSGFLEAYQGQPGTNLPDALKTAVQDYQAQLGKSDVVTGMRLGQPDAIKKGLALLKDNSADPSLRLTLAQACGQTTVPGAVPVLVGLLRSPSSALKKEALLSLVRYSDEQIPTSICAAYHSTLTAADGQRVTALRVLASRPEWTQRLLKEVAEYRIPVGDVPADVVQQMRLHTQPDIQKQMNGFWGQVRQTNAEKQQQIERLHQLVRGRQKPDGGKLPDAQAGQKLFREHCGTCHTLFGEGGSLGPNLTGYERSNLDFLLLAIVDPSAGIREEFTQFQVVTTDGRVLTGLLTDQSPLAVTLKGTNNQTTVIPREQIDILQAMSTSLMPEGALQKLSDEQVLALFQYLMSPVPVR</sequence>
<dbReference type="AlphaFoldDB" id="A0A1I3J0A7"/>
<dbReference type="InterPro" id="IPR013427">
    <property type="entry name" value="Haem-bd_dom_put"/>
</dbReference>